<comment type="caution">
    <text evidence="1">The sequence shown here is derived from an EMBL/GenBank/DDBJ whole genome shotgun (WGS) entry which is preliminary data.</text>
</comment>
<dbReference type="EMBL" id="NJHN03000112">
    <property type="protein sequence ID" value="KAH9414303.1"/>
    <property type="molecule type" value="Genomic_DNA"/>
</dbReference>
<reference evidence="1 2" key="2">
    <citation type="journal article" date="2022" name="Mol. Biol. Evol.">
        <title>Comparative Genomics Reveals Insights into the Divergent Evolution of Astigmatic Mites and Household Pest Adaptations.</title>
        <authorList>
            <person name="Xiong Q."/>
            <person name="Wan A.T."/>
            <person name="Liu X."/>
            <person name="Fung C.S."/>
            <person name="Xiao X."/>
            <person name="Malainual N."/>
            <person name="Hou J."/>
            <person name="Wang L."/>
            <person name="Wang M."/>
            <person name="Yang K.Y."/>
            <person name="Cui Y."/>
            <person name="Leung E.L."/>
            <person name="Nong W."/>
            <person name="Shin S.K."/>
            <person name="Au S.W."/>
            <person name="Jeong K.Y."/>
            <person name="Chew F.T."/>
            <person name="Hui J.H."/>
            <person name="Leung T.F."/>
            <person name="Tungtrongchitr A."/>
            <person name="Zhong N."/>
            <person name="Liu Z."/>
            <person name="Tsui S.K."/>
        </authorList>
    </citation>
    <scope>NUCLEOTIDE SEQUENCE [LARGE SCALE GENOMIC DNA]</scope>
    <source>
        <strain evidence="1">Derp</strain>
    </source>
</reference>
<proteinExistence type="predicted"/>
<evidence type="ECO:0000313" key="1">
    <source>
        <dbReference type="EMBL" id="KAH9414303.1"/>
    </source>
</evidence>
<organism evidence="1 2">
    <name type="scientific">Dermatophagoides pteronyssinus</name>
    <name type="common">European house dust mite</name>
    <dbReference type="NCBI Taxonomy" id="6956"/>
    <lineage>
        <taxon>Eukaryota</taxon>
        <taxon>Metazoa</taxon>
        <taxon>Ecdysozoa</taxon>
        <taxon>Arthropoda</taxon>
        <taxon>Chelicerata</taxon>
        <taxon>Arachnida</taxon>
        <taxon>Acari</taxon>
        <taxon>Acariformes</taxon>
        <taxon>Sarcoptiformes</taxon>
        <taxon>Astigmata</taxon>
        <taxon>Psoroptidia</taxon>
        <taxon>Analgoidea</taxon>
        <taxon>Pyroglyphidae</taxon>
        <taxon>Dermatophagoidinae</taxon>
        <taxon>Dermatophagoides</taxon>
    </lineage>
</organism>
<gene>
    <name evidence="1" type="ORF">DERP_008502</name>
</gene>
<dbReference type="Proteomes" id="UP000887458">
    <property type="component" value="Unassembled WGS sequence"/>
</dbReference>
<name>A0ABQ8IVE9_DERPT</name>
<keyword evidence="2" id="KW-1185">Reference proteome</keyword>
<protein>
    <submittedName>
        <fullName evidence="1">Uncharacterized protein</fullName>
    </submittedName>
</protein>
<reference evidence="1 2" key="1">
    <citation type="journal article" date="2018" name="J. Allergy Clin. Immunol.">
        <title>High-quality assembly of Dermatophagoides pteronyssinus genome and transcriptome reveals a wide range of novel allergens.</title>
        <authorList>
            <person name="Liu X.Y."/>
            <person name="Yang K.Y."/>
            <person name="Wang M.Q."/>
            <person name="Kwok J.S."/>
            <person name="Zeng X."/>
            <person name="Yang Z."/>
            <person name="Xiao X.J."/>
            <person name="Lau C.P."/>
            <person name="Li Y."/>
            <person name="Huang Z.M."/>
            <person name="Ba J.G."/>
            <person name="Yim A.K."/>
            <person name="Ouyang C.Y."/>
            <person name="Ngai S.M."/>
            <person name="Chan T.F."/>
            <person name="Leung E.L."/>
            <person name="Liu L."/>
            <person name="Liu Z.G."/>
            <person name="Tsui S.K."/>
        </authorList>
    </citation>
    <scope>NUCLEOTIDE SEQUENCE [LARGE SCALE GENOMIC DNA]</scope>
    <source>
        <strain evidence="1">Derp</strain>
    </source>
</reference>
<sequence>MILFPIDTFDKYNIIFILYNNYYYGYAIKYGCKYYDKRRSSMTMSLKLNTKIDQIGHCLNNYPDDLIRKN</sequence>
<evidence type="ECO:0000313" key="2">
    <source>
        <dbReference type="Proteomes" id="UP000887458"/>
    </source>
</evidence>
<accession>A0ABQ8IVE9</accession>